<dbReference type="AlphaFoldDB" id="A0AAG5CT49"/>
<feature type="region of interest" description="Disordered" evidence="1">
    <location>
        <begin position="192"/>
        <end position="219"/>
    </location>
</feature>
<feature type="region of interest" description="Disordered" evidence="1">
    <location>
        <begin position="36"/>
        <end position="91"/>
    </location>
</feature>
<reference evidence="2" key="1">
    <citation type="submission" date="2024-04" db="UniProtKB">
        <authorList>
            <consortium name="EnsemblMetazoa"/>
        </authorList>
    </citation>
    <scope>IDENTIFICATION</scope>
    <source>
        <strain evidence="2">EBRO</strain>
    </source>
</reference>
<evidence type="ECO:0000313" key="2">
    <source>
        <dbReference type="EnsemblMetazoa" id="ENSAATROPP001669"/>
    </source>
</evidence>
<name>A0AAG5CT49_ANOAO</name>
<protein>
    <submittedName>
        <fullName evidence="2">Uncharacterized protein</fullName>
    </submittedName>
</protein>
<keyword evidence="3" id="KW-1185">Reference proteome</keyword>
<feature type="region of interest" description="Disordered" evidence="1">
    <location>
        <begin position="103"/>
        <end position="129"/>
    </location>
</feature>
<dbReference type="EnsemblMetazoa" id="ENSAATROPT001735">
    <property type="protein sequence ID" value="ENSAATROPP001669"/>
    <property type="gene ID" value="ENSAATROPG001367"/>
</dbReference>
<accession>A0AAG5CT49</accession>
<organism evidence="2 3">
    <name type="scientific">Anopheles atroparvus</name>
    <name type="common">European mosquito</name>
    <dbReference type="NCBI Taxonomy" id="41427"/>
    <lineage>
        <taxon>Eukaryota</taxon>
        <taxon>Metazoa</taxon>
        <taxon>Ecdysozoa</taxon>
        <taxon>Arthropoda</taxon>
        <taxon>Hexapoda</taxon>
        <taxon>Insecta</taxon>
        <taxon>Pterygota</taxon>
        <taxon>Neoptera</taxon>
        <taxon>Endopterygota</taxon>
        <taxon>Diptera</taxon>
        <taxon>Nematocera</taxon>
        <taxon>Culicoidea</taxon>
        <taxon>Culicidae</taxon>
        <taxon>Anophelinae</taxon>
        <taxon>Anopheles</taxon>
    </lineage>
</organism>
<proteinExistence type="predicted"/>
<feature type="compositionally biased region" description="Low complexity" evidence="1">
    <location>
        <begin position="114"/>
        <end position="128"/>
    </location>
</feature>
<sequence>MSKENTRKCFGQLLSSPSVSWRGRFKRKQPLRLREKTVNKQQGLSKYGSHVEDFKIDDASDDETVGPSISNGNERLHASHPSSMPPSINPAEVTIDRRNVSGSEIESLSEGETLEQSAPSSDASGSDDCTAIHCRKTKMTPLSFVDKRNFKRRRITDDMDVTFSTSVAAKMKPVPKDLFNLKSFKPIGAKRTALDSSSGQIGDVASSTTPSGSAAKSRWKDLDKSFSEQTFDFIEDLPPSPEDDSIHCQSDSLAIEELPSSAEDASNDRAADKAASSTTFYVPSPQNKGRLIKYPKVSALASLANVLREKDSKRNFWQHELQSGLIHPVTVVRIESIERSFGRVLLRFFSAPENGDGDAGVQQMENIIYLDASDNQLRTIRAGMDVAFEADERIPPHRISLKTQVHLGVAKISPIQSISK</sequence>
<evidence type="ECO:0000256" key="1">
    <source>
        <dbReference type="SAM" id="MobiDB-lite"/>
    </source>
</evidence>
<evidence type="ECO:0000313" key="3">
    <source>
        <dbReference type="Proteomes" id="UP000075880"/>
    </source>
</evidence>
<feature type="compositionally biased region" description="Basic and acidic residues" evidence="1">
    <location>
        <begin position="49"/>
        <end position="58"/>
    </location>
</feature>
<dbReference type="Proteomes" id="UP000075880">
    <property type="component" value="Unassembled WGS sequence"/>
</dbReference>
<feature type="compositionally biased region" description="Polar residues" evidence="1">
    <location>
        <begin position="194"/>
        <end position="214"/>
    </location>
</feature>